<evidence type="ECO:0008006" key="3">
    <source>
        <dbReference type="Google" id="ProtNLM"/>
    </source>
</evidence>
<protein>
    <recommendedName>
        <fullName evidence="3">Ricin B lectin domain-containing protein</fullName>
    </recommendedName>
</protein>
<gene>
    <name evidence="1" type="ORF">V2S66_28345</name>
</gene>
<dbReference type="SUPFAM" id="SSF75005">
    <property type="entry name" value="Arabinanase/levansucrase/invertase"/>
    <property type="match status" value="1"/>
</dbReference>
<organism evidence="1 2">
    <name type="scientific">Actinacidiphila polyblastidii</name>
    <dbReference type="NCBI Taxonomy" id="3110430"/>
    <lineage>
        <taxon>Bacteria</taxon>
        <taxon>Bacillati</taxon>
        <taxon>Actinomycetota</taxon>
        <taxon>Actinomycetes</taxon>
        <taxon>Kitasatosporales</taxon>
        <taxon>Streptomycetaceae</taxon>
        <taxon>Actinacidiphila</taxon>
    </lineage>
</organism>
<dbReference type="Proteomes" id="UP001344658">
    <property type="component" value="Unassembled WGS sequence"/>
</dbReference>
<dbReference type="InterPro" id="IPR023296">
    <property type="entry name" value="Glyco_hydro_beta-prop_sf"/>
</dbReference>
<dbReference type="CDD" id="cd00161">
    <property type="entry name" value="beta-trefoil_Ricin-like"/>
    <property type="match status" value="1"/>
</dbReference>
<dbReference type="Gene3D" id="2.115.10.20">
    <property type="entry name" value="Glycosyl hydrolase domain, family 43"/>
    <property type="match status" value="1"/>
</dbReference>
<dbReference type="RefSeq" id="WP_330799570.1">
    <property type="nucleotide sequence ID" value="NZ_JAZEWV010000035.1"/>
</dbReference>
<keyword evidence="2" id="KW-1185">Reference proteome</keyword>
<reference evidence="1 2" key="1">
    <citation type="submission" date="2023-12" db="EMBL/GenBank/DDBJ databases">
        <title>Streptomyces sp. V4-01.</title>
        <authorList>
            <person name="Somphong A."/>
            <person name="Phongsopitanun W."/>
        </authorList>
    </citation>
    <scope>NUCLEOTIDE SEQUENCE [LARGE SCALE GENOMIC DNA]</scope>
    <source>
        <strain evidence="1 2">V4-01</strain>
    </source>
</reference>
<dbReference type="InterPro" id="IPR035992">
    <property type="entry name" value="Ricin_B-like_lectins"/>
</dbReference>
<comment type="caution">
    <text evidence="1">The sequence shown here is derived from an EMBL/GenBank/DDBJ whole genome shotgun (WGS) entry which is preliminary data.</text>
</comment>
<proteinExistence type="predicted"/>
<dbReference type="SUPFAM" id="SSF50370">
    <property type="entry name" value="Ricin B-like lectins"/>
    <property type="match status" value="1"/>
</dbReference>
<accession>A0ABU7PJ59</accession>
<dbReference type="Gene3D" id="2.80.10.50">
    <property type="match status" value="1"/>
</dbReference>
<evidence type="ECO:0000313" key="2">
    <source>
        <dbReference type="Proteomes" id="UP001344658"/>
    </source>
</evidence>
<name>A0ABU7PJ59_9ACTN</name>
<dbReference type="EMBL" id="JAZEWV010000035">
    <property type="protein sequence ID" value="MEE4545867.1"/>
    <property type="molecule type" value="Genomic_DNA"/>
</dbReference>
<sequence length="126" mass="13587">MHGLGIVKSGGTWYAFGEDKTGENSPDTSFRSIPCCSSTDLHTWTYRSSALSRQASGDLGPKRVVATIVQWPATGGANQTWSLRRAYGNVYSLVMVLDVPKKSTTAGTALDQWTSNGGSNQVWRVS</sequence>
<evidence type="ECO:0000313" key="1">
    <source>
        <dbReference type="EMBL" id="MEE4545867.1"/>
    </source>
</evidence>